<organism evidence="1 2">
    <name type="scientific">Solanum commersonii</name>
    <name type="common">Commerson's wild potato</name>
    <name type="synonym">Commerson's nightshade</name>
    <dbReference type="NCBI Taxonomy" id="4109"/>
    <lineage>
        <taxon>Eukaryota</taxon>
        <taxon>Viridiplantae</taxon>
        <taxon>Streptophyta</taxon>
        <taxon>Embryophyta</taxon>
        <taxon>Tracheophyta</taxon>
        <taxon>Spermatophyta</taxon>
        <taxon>Magnoliopsida</taxon>
        <taxon>eudicotyledons</taxon>
        <taxon>Gunneridae</taxon>
        <taxon>Pentapetalae</taxon>
        <taxon>asterids</taxon>
        <taxon>lamiids</taxon>
        <taxon>Solanales</taxon>
        <taxon>Solanaceae</taxon>
        <taxon>Solanoideae</taxon>
        <taxon>Solaneae</taxon>
        <taxon>Solanum</taxon>
    </lineage>
</organism>
<protein>
    <submittedName>
        <fullName evidence="1">Uncharacterized protein</fullName>
    </submittedName>
</protein>
<sequence>MMEHQNLNISLEFIHNQQILQKITHCNCQIQGNYQIWKKIMKFHNWDKRRTLYLVDNKKARRKR</sequence>
<dbReference type="AlphaFoldDB" id="A0A9J6B345"/>
<evidence type="ECO:0000313" key="1">
    <source>
        <dbReference type="EMBL" id="KAG5631150.1"/>
    </source>
</evidence>
<reference evidence="1 2" key="1">
    <citation type="submission" date="2020-09" db="EMBL/GenBank/DDBJ databases">
        <title>De no assembly of potato wild relative species, Solanum commersonii.</title>
        <authorList>
            <person name="Cho K."/>
        </authorList>
    </citation>
    <scope>NUCLEOTIDE SEQUENCE [LARGE SCALE GENOMIC DNA]</scope>
    <source>
        <strain evidence="1">LZ3.2</strain>
        <tissue evidence="1">Leaf</tissue>
    </source>
</reference>
<evidence type="ECO:0000313" key="2">
    <source>
        <dbReference type="Proteomes" id="UP000824120"/>
    </source>
</evidence>
<dbReference type="Proteomes" id="UP000824120">
    <property type="component" value="Chromosome 1"/>
</dbReference>
<gene>
    <name evidence="1" type="ORF">H5410_002867</name>
</gene>
<accession>A0A9J6B345</accession>
<dbReference type="EMBL" id="JACXVP010000001">
    <property type="protein sequence ID" value="KAG5631150.1"/>
    <property type="molecule type" value="Genomic_DNA"/>
</dbReference>
<keyword evidence="2" id="KW-1185">Reference proteome</keyword>
<name>A0A9J6B345_SOLCO</name>
<comment type="caution">
    <text evidence="1">The sequence shown here is derived from an EMBL/GenBank/DDBJ whole genome shotgun (WGS) entry which is preliminary data.</text>
</comment>
<proteinExistence type="predicted"/>